<gene>
    <name evidence="2" type="ORF">PCOR1329_LOCUS11430</name>
</gene>
<protein>
    <submittedName>
        <fullName evidence="2">Uncharacterized protein</fullName>
    </submittedName>
</protein>
<feature type="compositionally biased region" description="Basic and acidic residues" evidence="1">
    <location>
        <begin position="34"/>
        <end position="48"/>
    </location>
</feature>
<sequence>GPAARVIVRRSFFAAAQASPVAPERFSAPAFSEKTARAGAAEKGEDGGRKRRRTTRYRARGRQKIGPRPPAHLQK</sequence>
<evidence type="ECO:0000256" key="1">
    <source>
        <dbReference type="SAM" id="MobiDB-lite"/>
    </source>
</evidence>
<feature type="compositionally biased region" description="Basic residues" evidence="1">
    <location>
        <begin position="49"/>
        <end position="65"/>
    </location>
</feature>
<organism evidence="2 3">
    <name type="scientific">Prorocentrum cordatum</name>
    <dbReference type="NCBI Taxonomy" id="2364126"/>
    <lineage>
        <taxon>Eukaryota</taxon>
        <taxon>Sar</taxon>
        <taxon>Alveolata</taxon>
        <taxon>Dinophyceae</taxon>
        <taxon>Prorocentrales</taxon>
        <taxon>Prorocentraceae</taxon>
        <taxon>Prorocentrum</taxon>
    </lineage>
</organism>
<dbReference type="EMBL" id="CAUYUJ010003303">
    <property type="protein sequence ID" value="CAK0804713.1"/>
    <property type="molecule type" value="Genomic_DNA"/>
</dbReference>
<feature type="non-terminal residue" evidence="2">
    <location>
        <position position="1"/>
    </location>
</feature>
<reference evidence="2" key="1">
    <citation type="submission" date="2023-10" db="EMBL/GenBank/DDBJ databases">
        <authorList>
            <person name="Chen Y."/>
            <person name="Shah S."/>
            <person name="Dougan E. K."/>
            <person name="Thang M."/>
            <person name="Chan C."/>
        </authorList>
    </citation>
    <scope>NUCLEOTIDE SEQUENCE [LARGE SCALE GENOMIC DNA]</scope>
</reference>
<name>A0ABN9QII8_9DINO</name>
<proteinExistence type="predicted"/>
<dbReference type="Proteomes" id="UP001189429">
    <property type="component" value="Unassembled WGS sequence"/>
</dbReference>
<evidence type="ECO:0000313" key="2">
    <source>
        <dbReference type="EMBL" id="CAK0804713.1"/>
    </source>
</evidence>
<comment type="caution">
    <text evidence="2">The sequence shown here is derived from an EMBL/GenBank/DDBJ whole genome shotgun (WGS) entry which is preliminary data.</text>
</comment>
<accession>A0ABN9QII8</accession>
<feature type="region of interest" description="Disordered" evidence="1">
    <location>
        <begin position="22"/>
        <end position="75"/>
    </location>
</feature>
<evidence type="ECO:0000313" key="3">
    <source>
        <dbReference type="Proteomes" id="UP001189429"/>
    </source>
</evidence>
<keyword evidence="3" id="KW-1185">Reference proteome</keyword>